<proteinExistence type="predicted"/>
<dbReference type="EMBL" id="QXFT01000375">
    <property type="protein sequence ID" value="KAE9345728.1"/>
    <property type="molecule type" value="Genomic_DNA"/>
</dbReference>
<accession>A0A6A4FN81</accession>
<protein>
    <submittedName>
        <fullName evidence="1">Uncharacterized protein</fullName>
    </submittedName>
</protein>
<comment type="caution">
    <text evidence="1">The sequence shown here is derived from an EMBL/GenBank/DDBJ whole genome shotgun (WGS) entry which is preliminary data.</text>
</comment>
<name>A0A6A4FN81_9STRA</name>
<sequence length="135" mass="13904">MEVTLNLLVANKLHVDAILGVDALGAFGAVLDVAEKPLALKITMEILPLGVMIVHQSYMSKMAASVRLPPRGQALVMANVAGDAPEKATVLVEGSLGLPPTLCVAKTVCSVNNGQVVVEVCNASTEESGSGKGRL</sequence>
<evidence type="ECO:0000313" key="1">
    <source>
        <dbReference type="EMBL" id="KAE9345728.1"/>
    </source>
</evidence>
<dbReference type="AlphaFoldDB" id="A0A6A4FN81"/>
<organism evidence="1 2">
    <name type="scientific">Phytophthora rubi</name>
    <dbReference type="NCBI Taxonomy" id="129364"/>
    <lineage>
        <taxon>Eukaryota</taxon>
        <taxon>Sar</taxon>
        <taxon>Stramenopiles</taxon>
        <taxon>Oomycota</taxon>
        <taxon>Peronosporomycetes</taxon>
        <taxon>Peronosporales</taxon>
        <taxon>Peronosporaceae</taxon>
        <taxon>Phytophthora</taxon>
    </lineage>
</organism>
<evidence type="ECO:0000313" key="2">
    <source>
        <dbReference type="Proteomes" id="UP000434957"/>
    </source>
</evidence>
<dbReference type="Proteomes" id="UP000434957">
    <property type="component" value="Unassembled WGS sequence"/>
</dbReference>
<reference evidence="1 2" key="1">
    <citation type="submission" date="2018-08" db="EMBL/GenBank/DDBJ databases">
        <title>Genomic investigation of the strawberry pathogen Phytophthora fragariae indicates pathogenicity is determined by transcriptional variation in three key races.</title>
        <authorList>
            <person name="Adams T.M."/>
            <person name="Armitage A.D."/>
            <person name="Sobczyk M.K."/>
            <person name="Bates H.J."/>
            <person name="Dunwell J.M."/>
            <person name="Nellist C.F."/>
            <person name="Harrison R.J."/>
        </authorList>
    </citation>
    <scope>NUCLEOTIDE SEQUENCE [LARGE SCALE GENOMIC DNA]</scope>
    <source>
        <strain evidence="1 2">SCRP333</strain>
    </source>
</reference>
<gene>
    <name evidence="1" type="ORF">PR003_g7786</name>
</gene>
<keyword evidence="2" id="KW-1185">Reference proteome</keyword>